<protein>
    <recommendedName>
        <fullName evidence="4">SAM domain-containing protein</fullName>
    </recommendedName>
</protein>
<evidence type="ECO:0000256" key="1">
    <source>
        <dbReference type="ARBA" id="ARBA00022737"/>
    </source>
</evidence>
<dbReference type="PROSITE" id="PS50105">
    <property type="entry name" value="SAM_DOMAIN"/>
    <property type="match status" value="1"/>
</dbReference>
<feature type="repeat" description="ANK" evidence="3">
    <location>
        <begin position="71"/>
        <end position="103"/>
    </location>
</feature>
<comment type="caution">
    <text evidence="5">The sequence shown here is derived from an EMBL/GenBank/DDBJ whole genome shotgun (WGS) entry which is preliminary data.</text>
</comment>
<evidence type="ECO:0000313" key="6">
    <source>
        <dbReference type="Proteomes" id="UP000187209"/>
    </source>
</evidence>
<proteinExistence type="predicted"/>
<feature type="repeat" description="ANK" evidence="3">
    <location>
        <begin position="104"/>
        <end position="136"/>
    </location>
</feature>
<dbReference type="InterPro" id="IPR002110">
    <property type="entry name" value="Ankyrin_rpt"/>
</dbReference>
<dbReference type="PANTHER" id="PTHR24174">
    <property type="entry name" value="ANKYRIN REPEAT AND STERILE ALPHA MOTIF DOMAIN-CONTAINING PROTEIN 1"/>
    <property type="match status" value="1"/>
</dbReference>
<dbReference type="InterPro" id="IPR001660">
    <property type="entry name" value="SAM"/>
</dbReference>
<dbReference type="InterPro" id="IPR033635">
    <property type="entry name" value="ANKS1/Caskin"/>
</dbReference>
<feature type="repeat" description="ANK" evidence="3">
    <location>
        <begin position="138"/>
        <end position="170"/>
    </location>
</feature>
<feature type="repeat" description="ANK" evidence="3">
    <location>
        <begin position="38"/>
        <end position="70"/>
    </location>
</feature>
<dbReference type="Pfam" id="PF12796">
    <property type="entry name" value="Ank_2"/>
    <property type="match status" value="1"/>
</dbReference>
<dbReference type="PANTHER" id="PTHR24174:SF16">
    <property type="entry name" value="CASKIN-2"/>
    <property type="match status" value="1"/>
</dbReference>
<dbReference type="SUPFAM" id="SSF48403">
    <property type="entry name" value="Ankyrin repeat"/>
    <property type="match status" value="1"/>
</dbReference>
<evidence type="ECO:0000259" key="4">
    <source>
        <dbReference type="PROSITE" id="PS50105"/>
    </source>
</evidence>
<evidence type="ECO:0000256" key="2">
    <source>
        <dbReference type="ARBA" id="ARBA00023043"/>
    </source>
</evidence>
<dbReference type="EMBL" id="MPUH01000008">
    <property type="protein sequence ID" value="OMJ95764.1"/>
    <property type="molecule type" value="Genomic_DNA"/>
</dbReference>
<dbReference type="OrthoDB" id="539213at2759"/>
<dbReference type="Proteomes" id="UP000187209">
    <property type="component" value="Unassembled WGS sequence"/>
</dbReference>
<dbReference type="Gene3D" id="1.25.40.20">
    <property type="entry name" value="Ankyrin repeat-containing domain"/>
    <property type="match status" value="2"/>
</dbReference>
<feature type="domain" description="SAM" evidence="4">
    <location>
        <begin position="424"/>
        <end position="490"/>
    </location>
</feature>
<dbReference type="Pfam" id="PF00023">
    <property type="entry name" value="Ank"/>
    <property type="match status" value="1"/>
</dbReference>
<dbReference type="InterPro" id="IPR013761">
    <property type="entry name" value="SAM/pointed_sf"/>
</dbReference>
<dbReference type="AlphaFoldDB" id="A0A1R2D3B9"/>
<dbReference type="SMART" id="SM00454">
    <property type="entry name" value="SAM"/>
    <property type="match status" value="2"/>
</dbReference>
<gene>
    <name evidence="5" type="ORF">SteCoe_843</name>
</gene>
<sequence>MEDRSEDIQRACRLGDLSLLTEALAVYPKGLNETDTKLGWTGLYRSVICGHKDTTEYLLQSGADPNIKTRMGDTALHQAADNRQLAQARLLLKYGADPNIQQNDGESALHLACFKGDEEMANVLLTHKANPNLQNTLFGKTPLHYAADYSYGNIVMMLLEFNANPEIKDKHGKTPREIARSDEVQMILTRRSMSMPSPEPSEIPQKTSIECVSPLQADRSSSEAIKSLVANFSITKADYFAEGLVSPGASRSNSEISFTSDCKQVETKIKQLEDFHKKIREKVRASVDTVINPYSGNTSSIFEPDAEKTGYDIVVERKKVVSFGPKDETSGLYNWLCRKGLEECYVVLFAAGYDDLQQISMQMQSKMPVTEQSLMEIGIKKPGHRKRLMLALEEFINPVVRKNGNSMNPFRCCTAEISQNLLMLNMPGLDKWLEALNLKELYGIFTENGYDEMDQILNLMNSPWEITAEDLIDIGISKPGYRHRILSKLKEDSWGLNKKHMGKDEENDVKISAGDMCAVM</sequence>
<evidence type="ECO:0000256" key="3">
    <source>
        <dbReference type="PROSITE-ProRule" id="PRU00023"/>
    </source>
</evidence>
<name>A0A1R2D3B9_9CILI</name>
<dbReference type="InterPro" id="IPR036770">
    <property type="entry name" value="Ankyrin_rpt-contain_sf"/>
</dbReference>
<dbReference type="PROSITE" id="PS50297">
    <property type="entry name" value="ANK_REP_REGION"/>
    <property type="match status" value="3"/>
</dbReference>
<dbReference type="Gene3D" id="1.10.150.50">
    <property type="entry name" value="Transcription Factor, Ets-1"/>
    <property type="match status" value="2"/>
</dbReference>
<dbReference type="PROSITE" id="PS50088">
    <property type="entry name" value="ANK_REPEAT"/>
    <property type="match status" value="4"/>
</dbReference>
<accession>A0A1R2D3B9</accession>
<dbReference type="SUPFAM" id="SSF47769">
    <property type="entry name" value="SAM/Pointed domain"/>
    <property type="match status" value="2"/>
</dbReference>
<keyword evidence="2 3" id="KW-0040">ANK repeat</keyword>
<evidence type="ECO:0000313" key="5">
    <source>
        <dbReference type="EMBL" id="OMJ95764.1"/>
    </source>
</evidence>
<dbReference type="Pfam" id="PF00536">
    <property type="entry name" value="SAM_1"/>
    <property type="match status" value="1"/>
</dbReference>
<keyword evidence="1" id="KW-0677">Repeat</keyword>
<reference evidence="5 6" key="1">
    <citation type="submission" date="2016-11" db="EMBL/GenBank/DDBJ databases">
        <title>The macronuclear genome of Stentor coeruleus: a giant cell with tiny introns.</title>
        <authorList>
            <person name="Slabodnick M."/>
            <person name="Ruby J.G."/>
            <person name="Reiff S.B."/>
            <person name="Swart E.C."/>
            <person name="Gosai S."/>
            <person name="Prabakaran S."/>
            <person name="Witkowska E."/>
            <person name="Larue G.E."/>
            <person name="Fisher S."/>
            <person name="Freeman R.M."/>
            <person name="Gunawardena J."/>
            <person name="Chu W."/>
            <person name="Stover N.A."/>
            <person name="Gregory B.D."/>
            <person name="Nowacki M."/>
            <person name="Derisi J."/>
            <person name="Roy S.W."/>
            <person name="Marshall W.F."/>
            <person name="Sood P."/>
        </authorList>
    </citation>
    <scope>NUCLEOTIDE SEQUENCE [LARGE SCALE GENOMIC DNA]</scope>
    <source>
        <strain evidence="5">WM001</strain>
    </source>
</reference>
<dbReference type="Pfam" id="PF07647">
    <property type="entry name" value="SAM_2"/>
    <property type="match status" value="1"/>
</dbReference>
<organism evidence="5 6">
    <name type="scientific">Stentor coeruleus</name>
    <dbReference type="NCBI Taxonomy" id="5963"/>
    <lineage>
        <taxon>Eukaryota</taxon>
        <taxon>Sar</taxon>
        <taxon>Alveolata</taxon>
        <taxon>Ciliophora</taxon>
        <taxon>Postciliodesmatophora</taxon>
        <taxon>Heterotrichea</taxon>
        <taxon>Heterotrichida</taxon>
        <taxon>Stentoridae</taxon>
        <taxon>Stentor</taxon>
    </lineage>
</organism>
<dbReference type="SMART" id="SM00248">
    <property type="entry name" value="ANK"/>
    <property type="match status" value="4"/>
</dbReference>
<keyword evidence="6" id="KW-1185">Reference proteome</keyword>